<sequence>MSVKKGDTILVAEATLTTAEKAPVDIKWKQDKKERDAKYVETSFSRTDKPAPAVDEGRIFIQADMMEASKKLTVADQAKYTIIVDTDFEYGQKDKTGKGRFLVFHDKSSEIFQHRFLKGIVLKYGEKAGEVAKQFGFEGASGIMSDVGSLFGDELHPF</sequence>
<organism evidence="1 2">
    <name type="scientific">Mycena metata</name>
    <dbReference type="NCBI Taxonomy" id="1033252"/>
    <lineage>
        <taxon>Eukaryota</taxon>
        <taxon>Fungi</taxon>
        <taxon>Dikarya</taxon>
        <taxon>Basidiomycota</taxon>
        <taxon>Agaricomycotina</taxon>
        <taxon>Agaricomycetes</taxon>
        <taxon>Agaricomycetidae</taxon>
        <taxon>Agaricales</taxon>
        <taxon>Marasmiineae</taxon>
        <taxon>Mycenaceae</taxon>
        <taxon>Mycena</taxon>
    </lineage>
</organism>
<keyword evidence="2" id="KW-1185">Reference proteome</keyword>
<dbReference type="Proteomes" id="UP001215598">
    <property type="component" value="Unassembled WGS sequence"/>
</dbReference>
<name>A0AAD7JZT2_9AGAR</name>
<proteinExistence type="predicted"/>
<comment type="caution">
    <text evidence="1">The sequence shown here is derived from an EMBL/GenBank/DDBJ whole genome shotgun (WGS) entry which is preliminary data.</text>
</comment>
<reference evidence="1" key="1">
    <citation type="submission" date="2023-03" db="EMBL/GenBank/DDBJ databases">
        <title>Massive genome expansion in bonnet fungi (Mycena s.s.) driven by repeated elements and novel gene families across ecological guilds.</title>
        <authorList>
            <consortium name="Lawrence Berkeley National Laboratory"/>
            <person name="Harder C.B."/>
            <person name="Miyauchi S."/>
            <person name="Viragh M."/>
            <person name="Kuo A."/>
            <person name="Thoen E."/>
            <person name="Andreopoulos B."/>
            <person name="Lu D."/>
            <person name="Skrede I."/>
            <person name="Drula E."/>
            <person name="Henrissat B."/>
            <person name="Morin E."/>
            <person name="Kohler A."/>
            <person name="Barry K."/>
            <person name="LaButti K."/>
            <person name="Morin E."/>
            <person name="Salamov A."/>
            <person name="Lipzen A."/>
            <person name="Mereny Z."/>
            <person name="Hegedus B."/>
            <person name="Baldrian P."/>
            <person name="Stursova M."/>
            <person name="Weitz H."/>
            <person name="Taylor A."/>
            <person name="Grigoriev I.V."/>
            <person name="Nagy L.G."/>
            <person name="Martin F."/>
            <person name="Kauserud H."/>
        </authorList>
    </citation>
    <scope>NUCLEOTIDE SEQUENCE</scope>
    <source>
        <strain evidence="1">CBHHK182m</strain>
    </source>
</reference>
<dbReference type="EMBL" id="JARKIB010000010">
    <property type="protein sequence ID" value="KAJ7775350.1"/>
    <property type="molecule type" value="Genomic_DNA"/>
</dbReference>
<evidence type="ECO:0000313" key="1">
    <source>
        <dbReference type="EMBL" id="KAJ7775350.1"/>
    </source>
</evidence>
<dbReference type="AlphaFoldDB" id="A0AAD7JZT2"/>
<evidence type="ECO:0000313" key="2">
    <source>
        <dbReference type="Proteomes" id="UP001215598"/>
    </source>
</evidence>
<protein>
    <submittedName>
        <fullName evidence="1">Uncharacterized protein</fullName>
    </submittedName>
</protein>
<gene>
    <name evidence="1" type="ORF">B0H16DRAFT_1302880</name>
</gene>
<accession>A0AAD7JZT2</accession>